<sequence>MQLYKLLLVVILGSSIAASIVLFGDSPSLRGSLIHRVRRWILNSLQSSVSFYRSVDNRTNGGLTWCLEWSIPVFYVSVITGCFYLFFTETYLEVLPLNIKHSIFHNLYIFATITLVYLSTILVTYTDPGRISSSTMAHRASTFFPYNDLIFHPKDCATCKLPKPARSKHCSTCGHCIMLYDHHCIWVNNCIGYYNYRWFFLFLVSNINLLFYGGLLSYWSLVDQFPSTSWWHRITSTTNANKTTGVFLILCSIFVVITSLFTALHLRYLYLGVTTNECDKWSELEYLVELGTLYKILDKNFPENYVEKSMVHDKSTDSYLQAYISLRNERILFVEGDESIPQMEPVISVEKDLVNIYDLGFWGNVNERLWNVYQI</sequence>
<feature type="transmembrane region" description="Helical" evidence="12">
    <location>
        <begin position="6"/>
        <end position="24"/>
    </location>
</feature>
<name>A0ABP0EEZ8_9ASCO</name>
<feature type="transmembrane region" description="Helical" evidence="12">
    <location>
        <begin position="246"/>
        <end position="266"/>
    </location>
</feature>
<evidence type="ECO:0000256" key="10">
    <source>
        <dbReference type="ARBA" id="ARBA00038463"/>
    </source>
</evidence>
<comment type="catalytic activity">
    <reaction evidence="11 12">
        <text>L-cysteinyl-[protein] + hexadecanoyl-CoA = S-hexadecanoyl-L-cysteinyl-[protein] + CoA</text>
        <dbReference type="Rhea" id="RHEA:36683"/>
        <dbReference type="Rhea" id="RHEA-COMP:10131"/>
        <dbReference type="Rhea" id="RHEA-COMP:11032"/>
        <dbReference type="ChEBI" id="CHEBI:29950"/>
        <dbReference type="ChEBI" id="CHEBI:57287"/>
        <dbReference type="ChEBI" id="CHEBI:57379"/>
        <dbReference type="ChEBI" id="CHEBI:74151"/>
        <dbReference type="EC" id="2.3.1.225"/>
    </reaction>
</comment>
<accession>A0ABP0EEZ8</accession>
<evidence type="ECO:0000256" key="13">
    <source>
        <dbReference type="SAM" id="SignalP"/>
    </source>
</evidence>
<feature type="transmembrane region" description="Helical" evidence="12">
    <location>
        <begin position="107"/>
        <end position="126"/>
    </location>
</feature>
<protein>
    <recommendedName>
        <fullName evidence="12">Palmitoyltransferase</fullName>
        <ecNumber evidence="12">2.3.1.225</ecNumber>
    </recommendedName>
</protein>
<comment type="subcellular location">
    <subcellularLocation>
        <location evidence="1">Endoplasmic reticulum membrane</location>
        <topology evidence="1">Multi-pass membrane protein</topology>
    </subcellularLocation>
</comment>
<keyword evidence="4" id="KW-0256">Endoplasmic reticulum</keyword>
<gene>
    <name evidence="15" type="primary">SWF1</name>
    <name evidence="15" type="ORF">CAAN4_F06788</name>
</gene>
<keyword evidence="5 12" id="KW-1133">Transmembrane helix</keyword>
<feature type="transmembrane region" description="Helical" evidence="12">
    <location>
        <begin position="198"/>
        <end position="221"/>
    </location>
</feature>
<evidence type="ECO:0000256" key="9">
    <source>
        <dbReference type="ARBA" id="ARBA00023315"/>
    </source>
</evidence>
<keyword evidence="16" id="KW-1185">Reference proteome</keyword>
<keyword evidence="2 12" id="KW-0808">Transferase</keyword>
<feature type="transmembrane region" description="Helical" evidence="12">
    <location>
        <begin position="63"/>
        <end position="87"/>
    </location>
</feature>
<evidence type="ECO:0000256" key="11">
    <source>
        <dbReference type="ARBA" id="ARBA00048048"/>
    </source>
</evidence>
<keyword evidence="9 12" id="KW-0012">Acyltransferase</keyword>
<keyword evidence="6 12" id="KW-0472">Membrane</keyword>
<evidence type="ECO:0000256" key="7">
    <source>
        <dbReference type="ARBA" id="ARBA00023139"/>
    </source>
</evidence>
<evidence type="ECO:0000313" key="16">
    <source>
        <dbReference type="Proteomes" id="UP001497600"/>
    </source>
</evidence>
<evidence type="ECO:0000256" key="4">
    <source>
        <dbReference type="ARBA" id="ARBA00022824"/>
    </source>
</evidence>
<proteinExistence type="inferred from homology"/>
<dbReference type="PROSITE" id="PS50216">
    <property type="entry name" value="DHHC"/>
    <property type="match status" value="1"/>
</dbReference>
<comment type="similarity">
    <text evidence="10">Belongs to the DHHC palmitoyltransferase family. SWF1 subfamily.</text>
</comment>
<evidence type="ECO:0000259" key="14">
    <source>
        <dbReference type="Pfam" id="PF01529"/>
    </source>
</evidence>
<keyword evidence="13" id="KW-0732">Signal</keyword>
<evidence type="ECO:0000256" key="2">
    <source>
        <dbReference type="ARBA" id="ARBA00022679"/>
    </source>
</evidence>
<evidence type="ECO:0000256" key="12">
    <source>
        <dbReference type="RuleBase" id="RU079119"/>
    </source>
</evidence>
<evidence type="ECO:0000256" key="6">
    <source>
        <dbReference type="ARBA" id="ARBA00023136"/>
    </source>
</evidence>
<dbReference type="PANTHER" id="PTHR22883:SF489">
    <property type="entry name" value="PALMITOYLTRANSFERASE SWF1"/>
    <property type="match status" value="1"/>
</dbReference>
<reference evidence="15 16" key="1">
    <citation type="submission" date="2024-01" db="EMBL/GenBank/DDBJ databases">
        <authorList>
            <consortium name="Genoscope - CEA"/>
            <person name="William W."/>
        </authorList>
    </citation>
    <scope>NUCLEOTIDE SEQUENCE [LARGE SCALE GENOMIC DNA]</scope>
    <source>
        <strain evidence="15 16">29B2s-10</strain>
    </source>
</reference>
<feature type="signal peptide" evidence="13">
    <location>
        <begin position="1"/>
        <end position="17"/>
    </location>
</feature>
<dbReference type="EMBL" id="OZ004258">
    <property type="protein sequence ID" value="CAK7912388.1"/>
    <property type="molecule type" value="Genomic_DNA"/>
</dbReference>
<evidence type="ECO:0000256" key="1">
    <source>
        <dbReference type="ARBA" id="ARBA00004477"/>
    </source>
</evidence>
<evidence type="ECO:0000313" key="15">
    <source>
        <dbReference type="EMBL" id="CAK7912388.1"/>
    </source>
</evidence>
<dbReference type="EC" id="2.3.1.225" evidence="12"/>
<evidence type="ECO:0000256" key="8">
    <source>
        <dbReference type="ARBA" id="ARBA00023288"/>
    </source>
</evidence>
<dbReference type="Pfam" id="PF01529">
    <property type="entry name" value="DHHC"/>
    <property type="match status" value="1"/>
</dbReference>
<dbReference type="Proteomes" id="UP001497600">
    <property type="component" value="Chromosome F"/>
</dbReference>
<organism evidence="15 16">
    <name type="scientific">[Candida] anglica</name>
    <dbReference type="NCBI Taxonomy" id="148631"/>
    <lineage>
        <taxon>Eukaryota</taxon>
        <taxon>Fungi</taxon>
        <taxon>Dikarya</taxon>
        <taxon>Ascomycota</taxon>
        <taxon>Saccharomycotina</taxon>
        <taxon>Pichiomycetes</taxon>
        <taxon>Debaryomycetaceae</taxon>
        <taxon>Kurtzmaniella</taxon>
    </lineage>
</organism>
<dbReference type="InterPro" id="IPR001594">
    <property type="entry name" value="Palmitoyltrfase_DHHC"/>
</dbReference>
<dbReference type="PANTHER" id="PTHR22883">
    <property type="entry name" value="ZINC FINGER DHHC DOMAIN CONTAINING PROTEIN"/>
    <property type="match status" value="1"/>
</dbReference>
<feature type="domain" description="Palmitoyltransferase DHHC" evidence="14">
    <location>
        <begin position="154"/>
        <end position="280"/>
    </location>
</feature>
<dbReference type="InterPro" id="IPR039859">
    <property type="entry name" value="PFA4/ZDH16/20/ERF2-like"/>
</dbReference>
<comment type="domain">
    <text evidence="12">The DHHC domain is required for palmitoyltransferase activity.</text>
</comment>
<keyword evidence="8" id="KW-0449">Lipoprotein</keyword>
<feature type="chain" id="PRO_5045516800" description="Palmitoyltransferase" evidence="13">
    <location>
        <begin position="18"/>
        <end position="375"/>
    </location>
</feature>
<evidence type="ECO:0000256" key="3">
    <source>
        <dbReference type="ARBA" id="ARBA00022692"/>
    </source>
</evidence>
<evidence type="ECO:0000256" key="5">
    <source>
        <dbReference type="ARBA" id="ARBA00022989"/>
    </source>
</evidence>
<keyword evidence="3 12" id="KW-0812">Transmembrane</keyword>
<keyword evidence="7" id="KW-0564">Palmitate</keyword>